<feature type="domain" description="ATP-grasp" evidence="11">
    <location>
        <begin position="125"/>
        <end position="309"/>
    </location>
</feature>
<dbReference type="EMBL" id="JAVIIQ010000004">
    <property type="protein sequence ID" value="MDX8532081.1"/>
    <property type="molecule type" value="Genomic_DNA"/>
</dbReference>
<dbReference type="RefSeq" id="WP_320248000.1">
    <property type="nucleotide sequence ID" value="NZ_JAVIIQ010000004.1"/>
</dbReference>
<keyword evidence="4 10" id="KW-0317">Glutathione biosynthesis</keyword>
<keyword evidence="5" id="KW-0479">Metal-binding</keyword>
<evidence type="ECO:0000256" key="5">
    <source>
        <dbReference type="ARBA" id="ARBA00022723"/>
    </source>
</evidence>
<keyword evidence="9" id="KW-0464">Manganese</keyword>
<keyword evidence="7 10" id="KW-0067">ATP-binding</keyword>
<organism evidence="12 13">
    <name type="scientific">Mesorhizobium vachelliae</name>
    <dbReference type="NCBI Taxonomy" id="3072309"/>
    <lineage>
        <taxon>Bacteria</taxon>
        <taxon>Pseudomonadati</taxon>
        <taxon>Pseudomonadota</taxon>
        <taxon>Alphaproteobacteria</taxon>
        <taxon>Hyphomicrobiales</taxon>
        <taxon>Phyllobacteriaceae</taxon>
        <taxon>Mesorhizobium</taxon>
    </lineage>
</organism>
<name>A0ABU5A318_9HYPH</name>
<gene>
    <name evidence="10 12" type="primary">gshB</name>
    <name evidence="12" type="ORF">RFM42_13875</name>
</gene>
<dbReference type="Gene3D" id="3.30.470.20">
    <property type="entry name" value="ATP-grasp fold, B domain"/>
    <property type="match status" value="1"/>
</dbReference>
<evidence type="ECO:0000313" key="12">
    <source>
        <dbReference type="EMBL" id="MDX8532081.1"/>
    </source>
</evidence>
<keyword evidence="8" id="KW-0460">Magnesium</keyword>
<dbReference type="Gene3D" id="3.40.50.20">
    <property type="match status" value="1"/>
</dbReference>
<evidence type="ECO:0000256" key="7">
    <source>
        <dbReference type="ARBA" id="ARBA00022840"/>
    </source>
</evidence>
<comment type="similarity">
    <text evidence="10">Belongs to the prokaryotic GSH synthase family.</text>
</comment>
<dbReference type="NCBIfam" id="NF003573">
    <property type="entry name" value="PRK05246.1"/>
    <property type="match status" value="1"/>
</dbReference>
<keyword evidence="6 10" id="KW-0547">Nucleotide-binding</keyword>
<evidence type="ECO:0000256" key="9">
    <source>
        <dbReference type="ARBA" id="ARBA00023211"/>
    </source>
</evidence>
<dbReference type="HAMAP" id="MF_00162">
    <property type="entry name" value="GSH_S"/>
    <property type="match status" value="1"/>
</dbReference>
<comment type="pathway">
    <text evidence="10">Sulfur metabolism; glutathione biosynthesis; glutathione from L-cysteine and L-glutamate: step 2/2.</text>
</comment>
<comment type="cofactor">
    <cofactor evidence="2">
        <name>Mg(2+)</name>
        <dbReference type="ChEBI" id="CHEBI:18420"/>
    </cofactor>
</comment>
<dbReference type="PANTHER" id="PTHR21621:SF4">
    <property type="entry name" value="GLUTATHIONE SYNTHETASE"/>
    <property type="match status" value="1"/>
</dbReference>
<dbReference type="InterPro" id="IPR004215">
    <property type="entry name" value="GSHS_N"/>
</dbReference>
<dbReference type="SUPFAM" id="SSF56059">
    <property type="entry name" value="Glutathione synthetase ATP-binding domain-like"/>
    <property type="match status" value="1"/>
</dbReference>
<dbReference type="PROSITE" id="PS50975">
    <property type="entry name" value="ATP_GRASP"/>
    <property type="match status" value="1"/>
</dbReference>
<evidence type="ECO:0000256" key="10">
    <source>
        <dbReference type="HAMAP-Rule" id="MF_00162"/>
    </source>
</evidence>
<dbReference type="GO" id="GO:0004363">
    <property type="term" value="F:glutathione synthase activity"/>
    <property type="evidence" value="ECO:0007669"/>
    <property type="project" value="UniProtKB-EC"/>
</dbReference>
<dbReference type="Pfam" id="PF02955">
    <property type="entry name" value="GSH-S_ATP"/>
    <property type="match status" value="1"/>
</dbReference>
<dbReference type="Gene3D" id="3.30.1490.20">
    <property type="entry name" value="ATP-grasp fold, A domain"/>
    <property type="match status" value="1"/>
</dbReference>
<dbReference type="PANTHER" id="PTHR21621">
    <property type="entry name" value="RIBOSOMAL PROTEIN S6 MODIFICATION PROTEIN"/>
    <property type="match status" value="1"/>
</dbReference>
<dbReference type="InterPro" id="IPR011761">
    <property type="entry name" value="ATP-grasp"/>
</dbReference>
<dbReference type="Pfam" id="PF02951">
    <property type="entry name" value="GSH-S_N"/>
    <property type="match status" value="1"/>
</dbReference>
<dbReference type="SUPFAM" id="SSF52440">
    <property type="entry name" value="PreATP-grasp domain"/>
    <property type="match status" value="1"/>
</dbReference>
<keyword evidence="3 10" id="KW-0436">Ligase</keyword>
<evidence type="ECO:0000256" key="1">
    <source>
        <dbReference type="ARBA" id="ARBA00001936"/>
    </source>
</evidence>
<dbReference type="InterPro" id="IPR004218">
    <property type="entry name" value="GSHS_ATP-bd"/>
</dbReference>
<reference evidence="12 13" key="1">
    <citation type="submission" date="2023-08" db="EMBL/GenBank/DDBJ databases">
        <title>Implementing the SeqCode for naming new Mesorhizobium species isolated from Vachellia karroo root nodules.</title>
        <authorList>
            <person name="Van Lill M."/>
        </authorList>
    </citation>
    <scope>NUCLEOTIDE SEQUENCE [LARGE SCALE GENOMIC DNA]</scope>
    <source>
        <strain evidence="12 13">VK25D</strain>
    </source>
</reference>
<keyword evidence="13" id="KW-1185">Reference proteome</keyword>
<proteinExistence type="inferred from homology"/>
<evidence type="ECO:0000259" key="11">
    <source>
        <dbReference type="PROSITE" id="PS50975"/>
    </source>
</evidence>
<dbReference type="InterPro" id="IPR016185">
    <property type="entry name" value="PreATP-grasp_dom_sf"/>
</dbReference>
<evidence type="ECO:0000313" key="13">
    <source>
        <dbReference type="Proteomes" id="UP001285154"/>
    </source>
</evidence>
<comment type="catalytic activity">
    <reaction evidence="10">
        <text>gamma-L-glutamyl-L-cysteine + glycine + ATP = glutathione + ADP + phosphate + H(+)</text>
        <dbReference type="Rhea" id="RHEA:13557"/>
        <dbReference type="ChEBI" id="CHEBI:15378"/>
        <dbReference type="ChEBI" id="CHEBI:30616"/>
        <dbReference type="ChEBI" id="CHEBI:43474"/>
        <dbReference type="ChEBI" id="CHEBI:57305"/>
        <dbReference type="ChEBI" id="CHEBI:57925"/>
        <dbReference type="ChEBI" id="CHEBI:58173"/>
        <dbReference type="ChEBI" id="CHEBI:456216"/>
        <dbReference type="EC" id="6.3.2.3"/>
    </reaction>
</comment>
<comment type="caution">
    <text evidence="12">The sequence shown here is derived from an EMBL/GenBank/DDBJ whole genome shotgun (WGS) entry which is preliminary data.</text>
</comment>
<sequence>MPLKIAVQMDHVSTVSIAGDTSFALSLEAQRRGHKLFHYTPDRLSMRDGKVFARIEEMQVRDEKGNHYSLGEKVRTDLSEMDVVLLRQDPPFDMNYITTTHILERIHPKTLVVNDPAWVRNSPEKIFVTEFPDLMPETLITKDPQEVAAFRKEFGDIIVKPLYGNGGAGIFHLLEADRNLASLLEMFGQLFREPYIVQRYLKDVRKGDKRIILIDGEPVGAINRVPAEHDSRSNMHVGGRAEKTELTEREREICARIGPSLKERGFILVGIDVIGDYMTEINVTSPTGIREVRRFGGADIASLFWDCVEGKRGQSPHDARRNARQTMFL</sequence>
<evidence type="ECO:0000256" key="3">
    <source>
        <dbReference type="ARBA" id="ARBA00022598"/>
    </source>
</evidence>
<evidence type="ECO:0000256" key="2">
    <source>
        <dbReference type="ARBA" id="ARBA00001946"/>
    </source>
</evidence>
<evidence type="ECO:0000256" key="6">
    <source>
        <dbReference type="ARBA" id="ARBA00022741"/>
    </source>
</evidence>
<dbReference type="EC" id="6.3.2.3" evidence="10"/>
<dbReference type="Proteomes" id="UP001285154">
    <property type="component" value="Unassembled WGS sequence"/>
</dbReference>
<evidence type="ECO:0000256" key="4">
    <source>
        <dbReference type="ARBA" id="ARBA00022684"/>
    </source>
</evidence>
<dbReference type="InterPro" id="IPR006284">
    <property type="entry name" value="Glut_synth_pro"/>
</dbReference>
<dbReference type="InterPro" id="IPR013815">
    <property type="entry name" value="ATP_grasp_subdomain_1"/>
</dbReference>
<dbReference type="NCBIfam" id="TIGR01380">
    <property type="entry name" value="glut_syn"/>
    <property type="match status" value="1"/>
</dbReference>
<comment type="cofactor">
    <cofactor evidence="1">
        <name>Mn(2+)</name>
        <dbReference type="ChEBI" id="CHEBI:29035"/>
    </cofactor>
</comment>
<protein>
    <recommendedName>
        <fullName evidence="10">Glutathione synthetase</fullName>
        <ecNumber evidence="10">6.3.2.3</ecNumber>
    </recommendedName>
    <alternativeName>
        <fullName evidence="10">GSH synthetase</fullName>
        <shortName evidence="10">GSH-S</shortName>
        <shortName evidence="10">GSHase</shortName>
    </alternativeName>
    <alternativeName>
        <fullName evidence="10">Glutathione synthase</fullName>
    </alternativeName>
</protein>
<accession>A0ABU5A318</accession>
<evidence type="ECO:0000256" key="8">
    <source>
        <dbReference type="ARBA" id="ARBA00022842"/>
    </source>
</evidence>